<comment type="similarity">
    <text evidence="1 5">Belongs to the histone-like Alba family.</text>
</comment>
<feature type="domain" description="DNA/RNA-binding protein Alba-like" evidence="7">
    <location>
        <begin position="5"/>
        <end position="68"/>
    </location>
</feature>
<evidence type="ECO:0000256" key="2">
    <source>
        <dbReference type="ARBA" id="ARBA00022454"/>
    </source>
</evidence>
<dbReference type="NCBIfam" id="TIGR00285">
    <property type="entry name" value="DNA-binding protein Alba"/>
    <property type="match status" value="1"/>
</dbReference>
<evidence type="ECO:0000256" key="1">
    <source>
        <dbReference type="ARBA" id="ARBA00008018"/>
    </source>
</evidence>
<evidence type="ECO:0000259" key="7">
    <source>
        <dbReference type="Pfam" id="PF01918"/>
    </source>
</evidence>
<name>A0A1Q6DUU2_METT1</name>
<dbReference type="PIRSF" id="PIRSF028732">
    <property type="entry name" value="Alba"/>
    <property type="match status" value="1"/>
</dbReference>
<keyword evidence="9" id="KW-1185">Reference proteome</keyword>
<feature type="region of interest" description="Disordered" evidence="6">
    <location>
        <begin position="72"/>
        <end position="93"/>
    </location>
</feature>
<gene>
    <name evidence="5" type="primary">albA</name>
    <name evidence="8" type="ORF">BTN85_0635</name>
</gene>
<evidence type="ECO:0000256" key="6">
    <source>
        <dbReference type="SAM" id="MobiDB-lite"/>
    </source>
</evidence>
<dbReference type="GO" id="GO:0003690">
    <property type="term" value="F:double-stranded DNA binding"/>
    <property type="evidence" value="ECO:0007669"/>
    <property type="project" value="UniProtKB-UniRule"/>
</dbReference>
<dbReference type="InterPro" id="IPR013795">
    <property type="entry name" value="DNA/RNA-bd_Alba"/>
</dbReference>
<dbReference type="SUPFAM" id="SSF82704">
    <property type="entry name" value="AlbA-like"/>
    <property type="match status" value="1"/>
</dbReference>
<evidence type="ECO:0000256" key="4">
    <source>
        <dbReference type="ARBA" id="ARBA00023125"/>
    </source>
</evidence>
<dbReference type="InterPro" id="IPR036882">
    <property type="entry name" value="Alba-like_dom_sf"/>
</dbReference>
<dbReference type="EMBL" id="MSDW01000001">
    <property type="protein sequence ID" value="OKY78150.1"/>
    <property type="molecule type" value="Genomic_DNA"/>
</dbReference>
<dbReference type="STRING" id="1903181.BTN85_0635"/>
<reference evidence="8" key="1">
    <citation type="submission" date="2016-12" db="EMBL/GenBank/DDBJ databases">
        <title>Discovery of methanogenic haloarchaea.</title>
        <authorList>
            <person name="Sorokin D.Y."/>
            <person name="Makarova K.S."/>
            <person name="Abbas B."/>
            <person name="Ferrer M."/>
            <person name="Golyshin P.N."/>
        </authorList>
    </citation>
    <scope>NUCLEOTIDE SEQUENCE [LARGE SCALE GENOMIC DNA]</scope>
    <source>
        <strain evidence="8">HMET1</strain>
    </source>
</reference>
<protein>
    <recommendedName>
        <fullName evidence="5">DNA/RNA-binding protein Alba</fullName>
    </recommendedName>
</protein>
<dbReference type="GO" id="GO:0003723">
    <property type="term" value="F:RNA binding"/>
    <property type="evidence" value="ECO:0007669"/>
    <property type="project" value="InterPro"/>
</dbReference>
<dbReference type="Proteomes" id="UP000185744">
    <property type="component" value="Unassembled WGS sequence"/>
</dbReference>
<dbReference type="Pfam" id="PF01918">
    <property type="entry name" value="Alba"/>
    <property type="match status" value="1"/>
</dbReference>
<keyword evidence="3 5" id="KW-0963">Cytoplasm</keyword>
<dbReference type="GO" id="GO:0005694">
    <property type="term" value="C:chromosome"/>
    <property type="evidence" value="ECO:0007669"/>
    <property type="project" value="UniProtKB-SubCell"/>
</dbReference>
<dbReference type="FunCoup" id="A0A1Q6DUU2">
    <property type="interactions" value="1"/>
</dbReference>
<evidence type="ECO:0000313" key="9">
    <source>
        <dbReference type="Proteomes" id="UP000185744"/>
    </source>
</evidence>
<comment type="subcellular location">
    <subcellularLocation>
        <location evidence="5">Cytoplasm</location>
    </subcellularLocation>
    <subcellularLocation>
        <location evidence="5">Chromosome</location>
    </subcellularLocation>
</comment>
<dbReference type="NCBIfam" id="NF003088">
    <property type="entry name" value="PRK04015.1"/>
    <property type="match status" value="1"/>
</dbReference>
<keyword evidence="5" id="KW-0226">DNA condensation</keyword>
<keyword evidence="2 5" id="KW-0158">Chromosome</keyword>
<dbReference type="GO" id="GO:0005737">
    <property type="term" value="C:cytoplasm"/>
    <property type="evidence" value="ECO:0007669"/>
    <property type="project" value="UniProtKB-SubCell"/>
</dbReference>
<dbReference type="Gene3D" id="3.30.110.20">
    <property type="entry name" value="Alba-like domain"/>
    <property type="match status" value="1"/>
</dbReference>
<evidence type="ECO:0000313" key="8">
    <source>
        <dbReference type="EMBL" id="OKY78150.1"/>
    </source>
</evidence>
<dbReference type="GO" id="GO:0030261">
    <property type="term" value="P:chromosome condensation"/>
    <property type="evidence" value="ECO:0007669"/>
    <property type="project" value="UniProtKB-KW"/>
</dbReference>
<comment type="caution">
    <text evidence="8">The sequence shown here is derived from an EMBL/GenBank/DDBJ whole genome shotgun (WGS) entry which is preliminary data.</text>
</comment>
<evidence type="ECO:0000256" key="3">
    <source>
        <dbReference type="ARBA" id="ARBA00022490"/>
    </source>
</evidence>
<organism evidence="8 9">
    <name type="scientific">Methanohalarchaeum thermophilum</name>
    <dbReference type="NCBI Taxonomy" id="1903181"/>
    <lineage>
        <taxon>Archaea</taxon>
        <taxon>Methanobacteriati</taxon>
        <taxon>Methanobacteriota</taxon>
        <taxon>Methanonatronarchaeia</taxon>
        <taxon>Methanonatronarchaeales</taxon>
        <taxon>Methanonatronarchaeaceae</taxon>
        <taxon>Candidatus Methanohalarchaeum</taxon>
    </lineage>
</organism>
<dbReference type="InterPro" id="IPR002775">
    <property type="entry name" value="DNA/RNA-bd_Alba-like"/>
</dbReference>
<dbReference type="InParanoid" id="A0A1Q6DUU2"/>
<comment type="function">
    <text evidence="5">Binds double-stranded DNA tightly but without sequence specificity. Involved in DNA compaction.</text>
</comment>
<accession>A0A1Q6DUU2</accession>
<sequence length="93" mass="10173">MSEDNVVYVGNKEVMSYVLAVTTQFNEGSNEVVLKARGRAISTAVDTAEVVRNRFLEDVEVDDITISTETLDNEEGGESNVSSMEITLKRQGA</sequence>
<evidence type="ECO:0000256" key="5">
    <source>
        <dbReference type="HAMAP-Rule" id="MF_01122"/>
    </source>
</evidence>
<proteinExistence type="inferred from homology"/>
<comment type="caution">
    <text evidence="5">Lacks conserved residue(s) required for the propagation of feature annotation.</text>
</comment>
<dbReference type="HAMAP" id="MF_01122">
    <property type="entry name" value="AlbA"/>
    <property type="match status" value="1"/>
</dbReference>
<dbReference type="AlphaFoldDB" id="A0A1Q6DUU2"/>
<keyword evidence="4 5" id="KW-0238">DNA-binding</keyword>